<keyword evidence="3" id="KW-1185">Reference proteome</keyword>
<evidence type="ECO:0000256" key="1">
    <source>
        <dbReference type="SAM" id="MobiDB-lite"/>
    </source>
</evidence>
<dbReference type="OrthoDB" id="3068602at2759"/>
<feature type="region of interest" description="Disordered" evidence="1">
    <location>
        <begin position="97"/>
        <end position="117"/>
    </location>
</feature>
<organism evidence="2 3">
    <name type="scientific">Mycena sanguinolenta</name>
    <dbReference type="NCBI Taxonomy" id="230812"/>
    <lineage>
        <taxon>Eukaryota</taxon>
        <taxon>Fungi</taxon>
        <taxon>Dikarya</taxon>
        <taxon>Basidiomycota</taxon>
        <taxon>Agaricomycotina</taxon>
        <taxon>Agaricomycetes</taxon>
        <taxon>Agaricomycetidae</taxon>
        <taxon>Agaricales</taxon>
        <taxon>Marasmiineae</taxon>
        <taxon>Mycenaceae</taxon>
        <taxon>Mycena</taxon>
    </lineage>
</organism>
<evidence type="ECO:0000313" key="2">
    <source>
        <dbReference type="EMBL" id="KAF7377271.1"/>
    </source>
</evidence>
<feature type="compositionally biased region" description="Low complexity" evidence="1">
    <location>
        <begin position="102"/>
        <end position="116"/>
    </location>
</feature>
<proteinExistence type="predicted"/>
<accession>A0A8H6ZJ31</accession>
<protein>
    <submittedName>
        <fullName evidence="2">Uncharacterized protein</fullName>
    </submittedName>
</protein>
<dbReference type="EMBL" id="JACAZH010000001">
    <property type="protein sequence ID" value="KAF7377271.1"/>
    <property type="molecule type" value="Genomic_DNA"/>
</dbReference>
<dbReference type="AlphaFoldDB" id="A0A8H6ZJ31"/>
<dbReference type="Proteomes" id="UP000623467">
    <property type="component" value="Unassembled WGS sequence"/>
</dbReference>
<sequence length="351" mass="38703">MVTCTNPLLPLSHTPMIDLAHAVLILILLVSNISRIIRGFHFLSGYLRGPRLRQERLVPYFGRRGQLVGMVRIPPNDPFAAPSPNVPSRIREIPPVASSRRSPVTPLNLPTPTNVSSEPWSGWPNGQFQCLLSPQQVADTDKLAINWVCEFLPGHRGSSSASTWQKGKEIHRKCIGVLECSSRFCSVDLQCAPAPRAVDLHRQLQKKCLCGERIRLRPCGIQSSTYLFSGGAFFINSGTHSHAQYTHSLIHRPHEPFEFEDYMARWSFSADASDKRMASPSSVSSEEGSEWGGIEPTEGLVNPQLSTETVIRDADDDESDDGGMDGSMEFESLDSLALAEVSDDPHAGQDD</sequence>
<gene>
    <name evidence="2" type="ORF">MSAN_00147400</name>
</gene>
<name>A0A8H6ZJ31_9AGAR</name>
<feature type="region of interest" description="Disordered" evidence="1">
    <location>
        <begin position="275"/>
        <end position="351"/>
    </location>
</feature>
<feature type="compositionally biased region" description="Acidic residues" evidence="1">
    <location>
        <begin position="314"/>
        <end position="323"/>
    </location>
</feature>
<comment type="caution">
    <text evidence="2">The sequence shown here is derived from an EMBL/GenBank/DDBJ whole genome shotgun (WGS) entry which is preliminary data.</text>
</comment>
<reference evidence="2" key="1">
    <citation type="submission" date="2020-05" db="EMBL/GenBank/DDBJ databases">
        <title>Mycena genomes resolve the evolution of fungal bioluminescence.</title>
        <authorList>
            <person name="Tsai I.J."/>
        </authorList>
    </citation>
    <scope>NUCLEOTIDE SEQUENCE</scope>
    <source>
        <strain evidence="2">160909Yilan</strain>
    </source>
</reference>
<evidence type="ECO:0000313" key="3">
    <source>
        <dbReference type="Proteomes" id="UP000623467"/>
    </source>
</evidence>